<sequence length="638" mass="71680">MSTPTKTRPRTTKIPFYGRFKTPRTRSGCLCCRQRKVKCDEQRPRCRRCRDSGRTCIYGLKLRWLEPEECAATTSLAQRDSTTGGRQATELLLLNMTCDDFDLYLHGRDYCSNSSTRTDVRDDMSIVVNDVDSVPEKMSQLKSISPAQKRHAYQLPPSLQYARLNLSAAEMAIFDFYANKMCPKCRFADGSKNRYRQVIIPITLVSPLVLRSVLAVAANQLKHYDARYEVTALRYQTATIRALSRMIACTSGTGNRNAAALTPSLSKTEILSIILMLCFFEFANDNSCRPVATQAWRVHLDGARRILELPASSFGGVGAACDTGVVTFLAGFLASRSILAYTTLVDPADGEALFRGGSYWLSKIARPVEEIDNFTSCSNEVLSIILEICYRIRKTKRRKGATDWGLLRAWKEETEIRLRNLVQELPASASASPSTASNAITEYPPALTTVTRTAEAFRHAALILLQHLDPDVPVEENPVVNDSVTTILNLMTAGVPISPPGKSGRSVFLWPHFIASCHVRTDEERIVVLRNFDTLERIGASVANRAVSFIREVVERVWKQRDLRADHNNSALFVHNNSIPCNISDDDDDPACFEWEQTLSVLNFLYYIPDLYIDRHGNPVQKPKIKQNKTEKRIIPHD</sequence>
<feature type="domain" description="Zn(2)-C6 fungal-type" evidence="7">
    <location>
        <begin position="28"/>
        <end position="58"/>
    </location>
</feature>
<proteinExistence type="predicted"/>
<evidence type="ECO:0000313" key="9">
    <source>
        <dbReference type="Proteomes" id="UP000053958"/>
    </source>
</evidence>
<evidence type="ECO:0000256" key="4">
    <source>
        <dbReference type="ARBA" id="ARBA00023163"/>
    </source>
</evidence>
<feature type="compositionally biased region" description="Basic and acidic residues" evidence="6">
    <location>
        <begin position="628"/>
        <end position="638"/>
    </location>
</feature>
<keyword evidence="5" id="KW-0539">Nucleus</keyword>
<dbReference type="RefSeq" id="XP_013330966.1">
    <property type="nucleotide sequence ID" value="XM_013475512.1"/>
</dbReference>
<dbReference type="Proteomes" id="UP000053958">
    <property type="component" value="Unassembled WGS sequence"/>
</dbReference>
<dbReference type="SUPFAM" id="SSF57701">
    <property type="entry name" value="Zn2/Cys6 DNA-binding domain"/>
    <property type="match status" value="1"/>
</dbReference>
<evidence type="ECO:0000256" key="1">
    <source>
        <dbReference type="ARBA" id="ARBA00004123"/>
    </source>
</evidence>
<evidence type="ECO:0000256" key="6">
    <source>
        <dbReference type="SAM" id="MobiDB-lite"/>
    </source>
</evidence>
<dbReference type="CDD" id="cd00067">
    <property type="entry name" value="GAL4"/>
    <property type="match status" value="1"/>
</dbReference>
<name>A0A0F4Z1H1_RASE3</name>
<dbReference type="AlphaFoldDB" id="A0A0F4Z1H1"/>
<dbReference type="InterPro" id="IPR001138">
    <property type="entry name" value="Zn2Cys6_DnaBD"/>
</dbReference>
<dbReference type="SMART" id="SM00066">
    <property type="entry name" value="GAL4"/>
    <property type="match status" value="1"/>
</dbReference>
<dbReference type="InterPro" id="IPR036864">
    <property type="entry name" value="Zn2-C6_fun-type_DNA-bd_sf"/>
</dbReference>
<dbReference type="STRING" id="1408163.A0A0F4Z1H1"/>
<dbReference type="OrthoDB" id="5333823at2759"/>
<dbReference type="PROSITE" id="PS50048">
    <property type="entry name" value="ZN2_CY6_FUNGAL_2"/>
    <property type="match status" value="1"/>
</dbReference>
<evidence type="ECO:0000256" key="3">
    <source>
        <dbReference type="ARBA" id="ARBA00023125"/>
    </source>
</evidence>
<evidence type="ECO:0000256" key="5">
    <source>
        <dbReference type="ARBA" id="ARBA00023242"/>
    </source>
</evidence>
<keyword evidence="9" id="KW-1185">Reference proteome</keyword>
<protein>
    <recommendedName>
        <fullName evidence="7">Zn(2)-C6 fungal-type domain-containing protein</fullName>
    </recommendedName>
</protein>
<comment type="caution">
    <text evidence="8">The sequence shown here is derived from an EMBL/GenBank/DDBJ whole genome shotgun (WGS) entry which is preliminary data.</text>
</comment>
<keyword evidence="4" id="KW-0804">Transcription</keyword>
<dbReference type="PANTHER" id="PTHR37534:SF46">
    <property type="entry name" value="ZN(II)2CYS6 TRANSCRIPTION FACTOR (EUROFUNG)"/>
    <property type="match status" value="1"/>
</dbReference>
<keyword evidence="2" id="KW-0805">Transcription regulation</keyword>
<evidence type="ECO:0000313" key="8">
    <source>
        <dbReference type="EMBL" id="KKA24354.1"/>
    </source>
</evidence>
<dbReference type="PROSITE" id="PS00463">
    <property type="entry name" value="ZN2_CY6_FUNGAL_1"/>
    <property type="match status" value="1"/>
</dbReference>
<dbReference type="EMBL" id="LASV01000065">
    <property type="protein sequence ID" value="KKA24354.1"/>
    <property type="molecule type" value="Genomic_DNA"/>
</dbReference>
<reference evidence="8 9" key="1">
    <citation type="submission" date="2015-04" db="EMBL/GenBank/DDBJ databases">
        <authorList>
            <person name="Heijne W.H."/>
            <person name="Fedorova N.D."/>
            <person name="Nierman W.C."/>
            <person name="Vollebregt A.W."/>
            <person name="Zhao Z."/>
            <person name="Wu L."/>
            <person name="Kumar M."/>
            <person name="Stam H."/>
            <person name="van den Berg M.A."/>
            <person name="Pel H.J."/>
        </authorList>
    </citation>
    <scope>NUCLEOTIDE SEQUENCE [LARGE SCALE GENOMIC DNA]</scope>
    <source>
        <strain evidence="8 9">CBS 393.64</strain>
    </source>
</reference>
<dbReference type="InterPro" id="IPR021858">
    <property type="entry name" value="Fun_TF"/>
</dbReference>
<dbReference type="Gene3D" id="4.10.240.10">
    <property type="entry name" value="Zn(2)-C6 fungal-type DNA-binding domain"/>
    <property type="match status" value="1"/>
</dbReference>
<dbReference type="Pfam" id="PF00172">
    <property type="entry name" value="Zn_clus"/>
    <property type="match status" value="1"/>
</dbReference>
<organism evidence="8 9">
    <name type="scientific">Rasamsonia emersonii (strain ATCC 16479 / CBS 393.64 / IMI 116815)</name>
    <dbReference type="NCBI Taxonomy" id="1408163"/>
    <lineage>
        <taxon>Eukaryota</taxon>
        <taxon>Fungi</taxon>
        <taxon>Dikarya</taxon>
        <taxon>Ascomycota</taxon>
        <taxon>Pezizomycotina</taxon>
        <taxon>Eurotiomycetes</taxon>
        <taxon>Eurotiomycetidae</taxon>
        <taxon>Eurotiales</taxon>
        <taxon>Trichocomaceae</taxon>
        <taxon>Rasamsonia</taxon>
    </lineage>
</organism>
<gene>
    <name evidence="8" type="ORF">T310_1639</name>
</gene>
<dbReference type="GO" id="GO:0008270">
    <property type="term" value="F:zinc ion binding"/>
    <property type="evidence" value="ECO:0007669"/>
    <property type="project" value="InterPro"/>
</dbReference>
<dbReference type="GO" id="GO:0005634">
    <property type="term" value="C:nucleus"/>
    <property type="evidence" value="ECO:0007669"/>
    <property type="project" value="UniProtKB-SubCell"/>
</dbReference>
<feature type="region of interest" description="Disordered" evidence="6">
    <location>
        <begin position="619"/>
        <end position="638"/>
    </location>
</feature>
<dbReference type="Pfam" id="PF11951">
    <property type="entry name" value="Fungal_trans_2"/>
    <property type="match status" value="1"/>
</dbReference>
<evidence type="ECO:0000259" key="7">
    <source>
        <dbReference type="PROSITE" id="PS50048"/>
    </source>
</evidence>
<comment type="subcellular location">
    <subcellularLocation>
        <location evidence="1">Nucleus</location>
    </subcellularLocation>
</comment>
<dbReference type="GO" id="GO:0003677">
    <property type="term" value="F:DNA binding"/>
    <property type="evidence" value="ECO:0007669"/>
    <property type="project" value="UniProtKB-KW"/>
</dbReference>
<dbReference type="GO" id="GO:0000981">
    <property type="term" value="F:DNA-binding transcription factor activity, RNA polymerase II-specific"/>
    <property type="evidence" value="ECO:0007669"/>
    <property type="project" value="InterPro"/>
</dbReference>
<evidence type="ECO:0000256" key="2">
    <source>
        <dbReference type="ARBA" id="ARBA00023015"/>
    </source>
</evidence>
<dbReference type="GeneID" id="25313990"/>
<dbReference type="PANTHER" id="PTHR37534">
    <property type="entry name" value="TRANSCRIPTIONAL ACTIVATOR PROTEIN UGA3"/>
    <property type="match status" value="1"/>
</dbReference>
<keyword evidence="3" id="KW-0238">DNA-binding</keyword>
<accession>A0A0F4Z1H1</accession>